<evidence type="ECO:0008006" key="4">
    <source>
        <dbReference type="Google" id="ProtNLM"/>
    </source>
</evidence>
<feature type="region of interest" description="Disordered" evidence="1">
    <location>
        <begin position="81"/>
        <end position="103"/>
    </location>
</feature>
<feature type="region of interest" description="Disordered" evidence="1">
    <location>
        <begin position="1"/>
        <end position="23"/>
    </location>
</feature>
<protein>
    <recommendedName>
        <fullName evidence="4">BTB domain-containing protein</fullName>
    </recommendedName>
</protein>
<dbReference type="InParanoid" id="J4H1J2"/>
<dbReference type="OrthoDB" id="2746456at2759"/>
<dbReference type="HOGENOM" id="CLU_624101_0_0_1"/>
<accession>J4H1J2</accession>
<proteinExistence type="predicted"/>
<dbReference type="RefSeq" id="XP_012179192.1">
    <property type="nucleotide sequence ID" value="XM_012323802.1"/>
</dbReference>
<dbReference type="AlphaFoldDB" id="J4H1J2"/>
<evidence type="ECO:0000256" key="1">
    <source>
        <dbReference type="SAM" id="MobiDB-lite"/>
    </source>
</evidence>
<keyword evidence="3" id="KW-1185">Reference proteome</keyword>
<dbReference type="GeneID" id="24094820"/>
<organism evidence="2 3">
    <name type="scientific">Fibroporia radiculosa</name>
    <dbReference type="NCBI Taxonomy" id="599839"/>
    <lineage>
        <taxon>Eukaryota</taxon>
        <taxon>Fungi</taxon>
        <taxon>Dikarya</taxon>
        <taxon>Basidiomycota</taxon>
        <taxon>Agaricomycotina</taxon>
        <taxon>Agaricomycetes</taxon>
        <taxon>Polyporales</taxon>
        <taxon>Fibroporiaceae</taxon>
        <taxon>Fibroporia</taxon>
    </lineage>
</organism>
<sequence>MTEPTVVPQNVRQPPAPNAVSNAMPSEKNILATEGSIAARPFLSSVKDRDAPIHAPKRTDLCVRAGTHTVEIFAQGSKNYLMHPSSDGSHSPSQPAGSLRGSITVSPNTAAIPEAHRQYTPQMIADQAASAILLRANGPTQIMPNTIVQKDSSLSIENMTISPALDVRRPVSTTPRLASPMLLREQVDGCIRHPDFWLVDGSVVLQAKDTLFRVHSSKLAPIAPLFESLIAGDGRRANGQSPSLNTARKQAPGREATCRFKGEVVESCPVYFSYEHLARRFRKNYVQETPPFEKLASIIRAAHSLSCEHILKGASRWLEAMWPADVSDVTSKRKPYAAETIILAELCNIHSVLKSAYYELIRAPLFRMKQDKDGADLCVDTVPIDVPVDSNGSNLLTVAHFERLLQACEGLQFEWDLIALCCGAAPRKLSPASIRKREA</sequence>
<dbReference type="EMBL" id="HE796956">
    <property type="protein sequence ID" value="CCL99909.1"/>
    <property type="molecule type" value="Genomic_DNA"/>
</dbReference>
<evidence type="ECO:0000313" key="3">
    <source>
        <dbReference type="Proteomes" id="UP000006352"/>
    </source>
</evidence>
<name>J4H1J2_9APHY</name>
<evidence type="ECO:0000313" key="2">
    <source>
        <dbReference type="EMBL" id="CCL99909.1"/>
    </source>
</evidence>
<gene>
    <name evidence="2" type="ORF">FIBRA_01934</name>
</gene>
<reference evidence="2 3" key="1">
    <citation type="journal article" date="2012" name="Appl. Environ. Microbiol.">
        <title>Short-read sequencing for genomic analysis of the brown rot fungus Fibroporia radiculosa.</title>
        <authorList>
            <person name="Tang J.D."/>
            <person name="Perkins A.D."/>
            <person name="Sonstegard T.S."/>
            <person name="Schroeder S.G."/>
            <person name="Burgess S.C."/>
            <person name="Diehl S.V."/>
        </authorList>
    </citation>
    <scope>NUCLEOTIDE SEQUENCE [LARGE SCALE GENOMIC DNA]</scope>
    <source>
        <strain evidence="2 3">TFFH 294</strain>
    </source>
</reference>
<dbReference type="Proteomes" id="UP000006352">
    <property type="component" value="Unassembled WGS sequence"/>
</dbReference>
<feature type="compositionally biased region" description="Polar residues" evidence="1">
    <location>
        <begin position="86"/>
        <end position="103"/>
    </location>
</feature>